<dbReference type="PRINTS" id="PR00081">
    <property type="entry name" value="GDHRDH"/>
</dbReference>
<dbReference type="PANTHER" id="PTHR43639:SF1">
    <property type="entry name" value="SHORT-CHAIN DEHYDROGENASE_REDUCTASE FAMILY PROTEIN"/>
    <property type="match status" value="1"/>
</dbReference>
<evidence type="ECO:0000256" key="1">
    <source>
        <dbReference type="ARBA" id="ARBA00006484"/>
    </source>
</evidence>
<dbReference type="InterPro" id="IPR002347">
    <property type="entry name" value="SDR_fam"/>
</dbReference>
<keyword evidence="2" id="KW-0560">Oxidoreductase</keyword>
<evidence type="ECO:0000256" key="2">
    <source>
        <dbReference type="ARBA" id="ARBA00023002"/>
    </source>
</evidence>
<dbReference type="InterPro" id="IPR036291">
    <property type="entry name" value="NAD(P)-bd_dom_sf"/>
</dbReference>
<dbReference type="Gene3D" id="3.40.50.720">
    <property type="entry name" value="NAD(P)-binding Rossmann-like Domain"/>
    <property type="match status" value="1"/>
</dbReference>
<dbReference type="Proteomes" id="UP000320393">
    <property type="component" value="Unassembled WGS sequence"/>
</dbReference>
<dbReference type="SUPFAM" id="SSF51735">
    <property type="entry name" value="NAD(P)-binding Rossmann-fold domains"/>
    <property type="match status" value="1"/>
</dbReference>
<comment type="caution">
    <text evidence="3">The sequence shown here is derived from an EMBL/GenBank/DDBJ whole genome shotgun (WGS) entry which is preliminary data.</text>
</comment>
<comment type="similarity">
    <text evidence="1">Belongs to the short-chain dehydrogenases/reductases (SDR) family.</text>
</comment>
<accession>A0A537LVW5</accession>
<dbReference type="AlphaFoldDB" id="A0A537LVW5"/>
<dbReference type="FunFam" id="3.40.50.720:FF:000084">
    <property type="entry name" value="Short-chain dehydrogenase reductase"/>
    <property type="match status" value="1"/>
</dbReference>
<gene>
    <name evidence="3" type="ORF">E6H02_06205</name>
</gene>
<dbReference type="Pfam" id="PF13561">
    <property type="entry name" value="adh_short_C2"/>
    <property type="match status" value="1"/>
</dbReference>
<evidence type="ECO:0000313" key="3">
    <source>
        <dbReference type="EMBL" id="TMJ12159.1"/>
    </source>
</evidence>
<dbReference type="GO" id="GO:0016491">
    <property type="term" value="F:oxidoreductase activity"/>
    <property type="evidence" value="ECO:0007669"/>
    <property type="project" value="UniProtKB-KW"/>
</dbReference>
<dbReference type="EMBL" id="VBAM01000195">
    <property type="protein sequence ID" value="TMJ12159.1"/>
    <property type="molecule type" value="Genomic_DNA"/>
</dbReference>
<reference evidence="3 4" key="1">
    <citation type="journal article" date="2019" name="Nat. Microbiol.">
        <title>Mediterranean grassland soil C-N compound turnover is dependent on rainfall and depth, and is mediated by genomically divergent microorganisms.</title>
        <authorList>
            <person name="Diamond S."/>
            <person name="Andeer P.F."/>
            <person name="Li Z."/>
            <person name="Crits-Christoph A."/>
            <person name="Burstein D."/>
            <person name="Anantharaman K."/>
            <person name="Lane K.R."/>
            <person name="Thomas B.C."/>
            <person name="Pan C."/>
            <person name="Northen T.R."/>
            <person name="Banfield J.F."/>
        </authorList>
    </citation>
    <scope>NUCLEOTIDE SEQUENCE [LARGE SCALE GENOMIC DNA]</scope>
    <source>
        <strain evidence="3">NP_5</strain>
    </source>
</reference>
<dbReference type="PANTHER" id="PTHR43639">
    <property type="entry name" value="OXIDOREDUCTASE, SHORT-CHAIN DEHYDROGENASE/REDUCTASE FAMILY (AFU_ORTHOLOGUE AFUA_5G02870)"/>
    <property type="match status" value="1"/>
</dbReference>
<name>A0A537LVW5_9BACT</name>
<organism evidence="3 4">
    <name type="scientific">Candidatus Segetimicrobium genomatis</name>
    <dbReference type="NCBI Taxonomy" id="2569760"/>
    <lineage>
        <taxon>Bacteria</taxon>
        <taxon>Bacillati</taxon>
        <taxon>Candidatus Sysuimicrobiota</taxon>
        <taxon>Candidatus Sysuimicrobiia</taxon>
        <taxon>Candidatus Sysuimicrobiales</taxon>
        <taxon>Candidatus Segetimicrobiaceae</taxon>
        <taxon>Candidatus Segetimicrobium</taxon>
    </lineage>
</organism>
<proteinExistence type="inferred from homology"/>
<evidence type="ECO:0000313" key="4">
    <source>
        <dbReference type="Proteomes" id="UP000320393"/>
    </source>
</evidence>
<protein>
    <submittedName>
        <fullName evidence="3">SDR family oxidoreductase</fullName>
    </submittedName>
</protein>
<sequence length="269" mass="28493">MFTGTFANKIALITGASRGIGRATALTLAGGGADVVVHYHRNQAMAEEVVQTAQGLGRRAMAVGANLEAPDEITQLFDRITEGFGALDIFVASHAATAFKPTLEVKPHHIQRTFDLIVRSLVLCIQRAVPLMKGRDGAIVTIGGQGTVECLPNYALLAAAKAAMETWTRYLAYELAREGITANCVSPGVIATDSARFYGGDRFAAFDRLVSTYTPRGRMGTPEEVASVIAFLCSPGARFVQGQTIVVDGGLGLVSAPFETFRAQGEGRA</sequence>